<dbReference type="Gene3D" id="3.90.79.10">
    <property type="entry name" value="Nucleoside Triphosphate Pyrophosphohydrolase"/>
    <property type="match status" value="1"/>
</dbReference>
<dbReference type="PROSITE" id="PS51462">
    <property type="entry name" value="NUDIX"/>
    <property type="match status" value="1"/>
</dbReference>
<gene>
    <name evidence="3" type="ORF">A2756_00260</name>
</gene>
<dbReference type="PANTHER" id="PTHR43736">
    <property type="entry name" value="ADP-RIBOSE PYROPHOSPHATASE"/>
    <property type="match status" value="1"/>
</dbReference>
<dbReference type="PANTHER" id="PTHR43736:SF1">
    <property type="entry name" value="DIHYDRONEOPTERIN TRIPHOSPHATE DIPHOSPHATASE"/>
    <property type="match status" value="1"/>
</dbReference>
<dbReference type="EMBL" id="MHNL01000006">
    <property type="protein sequence ID" value="OGZ45438.1"/>
    <property type="molecule type" value="Genomic_DNA"/>
</dbReference>
<organism evidence="3 4">
    <name type="scientific">Candidatus Ryanbacteria bacterium RIFCSPHIGHO2_01_FULL_48_27</name>
    <dbReference type="NCBI Taxonomy" id="1802115"/>
    <lineage>
        <taxon>Bacteria</taxon>
        <taxon>Candidatus Ryaniibacteriota</taxon>
    </lineage>
</organism>
<dbReference type="Pfam" id="PF00293">
    <property type="entry name" value="NUDIX"/>
    <property type="match status" value="1"/>
</dbReference>
<protein>
    <recommendedName>
        <fullName evidence="2">Nudix hydrolase domain-containing protein</fullName>
    </recommendedName>
</protein>
<dbReference type="GO" id="GO:0016787">
    <property type="term" value="F:hydrolase activity"/>
    <property type="evidence" value="ECO:0007669"/>
    <property type="project" value="UniProtKB-KW"/>
</dbReference>
<dbReference type="AlphaFoldDB" id="A0A1G2G6E2"/>
<comment type="caution">
    <text evidence="3">The sequence shown here is derived from an EMBL/GenBank/DDBJ whole genome shotgun (WGS) entry which is preliminary data.</text>
</comment>
<accession>A0A1G2G6E2</accession>
<dbReference type="InterPro" id="IPR015797">
    <property type="entry name" value="NUDIX_hydrolase-like_dom_sf"/>
</dbReference>
<evidence type="ECO:0000259" key="2">
    <source>
        <dbReference type="PROSITE" id="PS51462"/>
    </source>
</evidence>
<evidence type="ECO:0000256" key="1">
    <source>
        <dbReference type="ARBA" id="ARBA00022801"/>
    </source>
</evidence>
<dbReference type="STRING" id="1802115.A2756_00260"/>
<sequence length="155" mass="17787">MPHIHEKIDFTVEIFIVYKNTVLLRKHDKYKIWLSVGGHIELDEDPIEAAVREVKEETGLDIELVGKASSFPNEPEGYKELLPPEFLNRHKINDLHEHITFVYFATAKSKNITQGQSEVSDECRWFTEVELDDPKYDIRSSIKFCAKSAIAAAAI</sequence>
<keyword evidence="1" id="KW-0378">Hydrolase</keyword>
<proteinExistence type="predicted"/>
<dbReference type="InterPro" id="IPR020084">
    <property type="entry name" value="NUDIX_hydrolase_CS"/>
</dbReference>
<evidence type="ECO:0000313" key="4">
    <source>
        <dbReference type="Proteomes" id="UP000177785"/>
    </source>
</evidence>
<name>A0A1G2G6E2_9BACT</name>
<dbReference type="PROSITE" id="PS00893">
    <property type="entry name" value="NUDIX_BOX"/>
    <property type="match status" value="1"/>
</dbReference>
<dbReference type="InterPro" id="IPR000086">
    <property type="entry name" value="NUDIX_hydrolase_dom"/>
</dbReference>
<dbReference type="Proteomes" id="UP000177785">
    <property type="component" value="Unassembled WGS sequence"/>
</dbReference>
<reference evidence="3 4" key="1">
    <citation type="journal article" date="2016" name="Nat. Commun.">
        <title>Thousands of microbial genomes shed light on interconnected biogeochemical processes in an aquifer system.</title>
        <authorList>
            <person name="Anantharaman K."/>
            <person name="Brown C.T."/>
            <person name="Hug L.A."/>
            <person name="Sharon I."/>
            <person name="Castelle C.J."/>
            <person name="Probst A.J."/>
            <person name="Thomas B.C."/>
            <person name="Singh A."/>
            <person name="Wilkins M.J."/>
            <person name="Karaoz U."/>
            <person name="Brodie E.L."/>
            <person name="Williams K.H."/>
            <person name="Hubbard S.S."/>
            <person name="Banfield J.F."/>
        </authorList>
    </citation>
    <scope>NUCLEOTIDE SEQUENCE [LARGE SCALE GENOMIC DNA]</scope>
</reference>
<dbReference type="SUPFAM" id="SSF55811">
    <property type="entry name" value="Nudix"/>
    <property type="match status" value="1"/>
</dbReference>
<feature type="domain" description="Nudix hydrolase" evidence="2">
    <location>
        <begin position="7"/>
        <end position="151"/>
    </location>
</feature>
<evidence type="ECO:0000313" key="3">
    <source>
        <dbReference type="EMBL" id="OGZ45438.1"/>
    </source>
</evidence>